<protein>
    <submittedName>
        <fullName evidence="1">Uncharacterized protein</fullName>
    </submittedName>
</protein>
<dbReference type="HOGENOM" id="CLU_2280973_0_0_1"/>
<sequence length="102" mass="11893">MATQDGIPNYFNSATITYSLIINPYGTFSRLEEDNIFTGEINYSGYCERNESAPKSNKYYNRFRNYNEQRQTEVFIIEKAQIPALIIQMYINGHVYTSIPVE</sequence>
<evidence type="ECO:0000313" key="2">
    <source>
        <dbReference type="Proteomes" id="UP000007266"/>
    </source>
</evidence>
<reference evidence="1 2" key="1">
    <citation type="journal article" date="2008" name="Nature">
        <title>The genome of the model beetle and pest Tribolium castaneum.</title>
        <authorList>
            <consortium name="Tribolium Genome Sequencing Consortium"/>
            <person name="Richards S."/>
            <person name="Gibbs R.A."/>
            <person name="Weinstock G.M."/>
            <person name="Brown S.J."/>
            <person name="Denell R."/>
            <person name="Beeman R.W."/>
            <person name="Gibbs R."/>
            <person name="Beeman R.W."/>
            <person name="Brown S.J."/>
            <person name="Bucher G."/>
            <person name="Friedrich M."/>
            <person name="Grimmelikhuijzen C.J."/>
            <person name="Klingler M."/>
            <person name="Lorenzen M."/>
            <person name="Richards S."/>
            <person name="Roth S."/>
            <person name="Schroder R."/>
            <person name="Tautz D."/>
            <person name="Zdobnov E.M."/>
            <person name="Muzny D."/>
            <person name="Gibbs R.A."/>
            <person name="Weinstock G.M."/>
            <person name="Attaway T."/>
            <person name="Bell S."/>
            <person name="Buhay C.J."/>
            <person name="Chandrabose M.N."/>
            <person name="Chavez D."/>
            <person name="Clerk-Blankenburg K.P."/>
            <person name="Cree A."/>
            <person name="Dao M."/>
            <person name="Davis C."/>
            <person name="Chacko J."/>
            <person name="Dinh H."/>
            <person name="Dugan-Rocha S."/>
            <person name="Fowler G."/>
            <person name="Garner T.T."/>
            <person name="Garnes J."/>
            <person name="Gnirke A."/>
            <person name="Hawes A."/>
            <person name="Hernandez J."/>
            <person name="Hines S."/>
            <person name="Holder M."/>
            <person name="Hume J."/>
            <person name="Jhangiani S.N."/>
            <person name="Joshi V."/>
            <person name="Khan Z.M."/>
            <person name="Jackson L."/>
            <person name="Kovar C."/>
            <person name="Kowis A."/>
            <person name="Lee S."/>
            <person name="Lewis L.R."/>
            <person name="Margolis J."/>
            <person name="Morgan M."/>
            <person name="Nazareth L.V."/>
            <person name="Nguyen N."/>
            <person name="Okwuonu G."/>
            <person name="Parker D."/>
            <person name="Richards S."/>
            <person name="Ruiz S.J."/>
            <person name="Santibanez J."/>
            <person name="Savard J."/>
            <person name="Scherer S.E."/>
            <person name="Schneider B."/>
            <person name="Sodergren E."/>
            <person name="Tautz D."/>
            <person name="Vattahil S."/>
            <person name="Villasana D."/>
            <person name="White C.S."/>
            <person name="Wright R."/>
            <person name="Park Y."/>
            <person name="Beeman R.W."/>
            <person name="Lord J."/>
            <person name="Oppert B."/>
            <person name="Lorenzen M."/>
            <person name="Brown S."/>
            <person name="Wang L."/>
            <person name="Savard J."/>
            <person name="Tautz D."/>
            <person name="Richards S."/>
            <person name="Weinstock G."/>
            <person name="Gibbs R.A."/>
            <person name="Liu Y."/>
            <person name="Worley K."/>
            <person name="Weinstock G."/>
            <person name="Elsik C.G."/>
            <person name="Reese J.T."/>
            <person name="Elhaik E."/>
            <person name="Landan G."/>
            <person name="Graur D."/>
            <person name="Arensburger P."/>
            <person name="Atkinson P."/>
            <person name="Beeman R.W."/>
            <person name="Beidler J."/>
            <person name="Brown S.J."/>
            <person name="Demuth J.P."/>
            <person name="Drury D.W."/>
            <person name="Du Y.Z."/>
            <person name="Fujiwara H."/>
            <person name="Lorenzen M."/>
            <person name="Maselli V."/>
            <person name="Osanai M."/>
            <person name="Park Y."/>
            <person name="Robertson H.M."/>
            <person name="Tu Z."/>
            <person name="Wang J.J."/>
            <person name="Wang S."/>
            <person name="Richards S."/>
            <person name="Song H."/>
            <person name="Zhang L."/>
            <person name="Sodergren E."/>
            <person name="Werner D."/>
            <person name="Stanke M."/>
            <person name="Morgenstern B."/>
            <person name="Solovyev V."/>
            <person name="Kosarev P."/>
            <person name="Brown G."/>
            <person name="Chen H.C."/>
            <person name="Ermolaeva O."/>
            <person name="Hlavina W."/>
            <person name="Kapustin Y."/>
            <person name="Kiryutin B."/>
            <person name="Kitts P."/>
            <person name="Maglott D."/>
            <person name="Pruitt K."/>
            <person name="Sapojnikov V."/>
            <person name="Souvorov A."/>
            <person name="Mackey A.J."/>
            <person name="Waterhouse R.M."/>
            <person name="Wyder S."/>
            <person name="Zdobnov E.M."/>
            <person name="Zdobnov E.M."/>
            <person name="Wyder S."/>
            <person name="Kriventseva E.V."/>
            <person name="Kadowaki T."/>
            <person name="Bork P."/>
            <person name="Aranda M."/>
            <person name="Bao R."/>
            <person name="Beermann A."/>
            <person name="Berns N."/>
            <person name="Bolognesi R."/>
            <person name="Bonneton F."/>
            <person name="Bopp D."/>
            <person name="Brown S.J."/>
            <person name="Bucher G."/>
            <person name="Butts T."/>
            <person name="Chaumot A."/>
            <person name="Denell R.E."/>
            <person name="Ferrier D.E."/>
            <person name="Friedrich M."/>
            <person name="Gordon C.M."/>
            <person name="Jindra M."/>
            <person name="Klingler M."/>
            <person name="Lan Q."/>
            <person name="Lattorff H.M."/>
            <person name="Laudet V."/>
            <person name="von Levetsow C."/>
            <person name="Liu Z."/>
            <person name="Lutz R."/>
            <person name="Lynch J.A."/>
            <person name="da Fonseca R.N."/>
            <person name="Posnien N."/>
            <person name="Reuter R."/>
            <person name="Roth S."/>
            <person name="Savard J."/>
            <person name="Schinko J.B."/>
            <person name="Schmitt C."/>
            <person name="Schoppmeier M."/>
            <person name="Schroder R."/>
            <person name="Shippy T.D."/>
            <person name="Simonnet F."/>
            <person name="Marques-Souza H."/>
            <person name="Tautz D."/>
            <person name="Tomoyasu Y."/>
            <person name="Trauner J."/>
            <person name="Van der Zee M."/>
            <person name="Vervoort M."/>
            <person name="Wittkopp N."/>
            <person name="Wimmer E.A."/>
            <person name="Yang X."/>
            <person name="Jones A.K."/>
            <person name="Sattelle D.B."/>
            <person name="Ebert P.R."/>
            <person name="Nelson D."/>
            <person name="Scott J.G."/>
            <person name="Beeman R.W."/>
            <person name="Muthukrishnan S."/>
            <person name="Kramer K.J."/>
            <person name="Arakane Y."/>
            <person name="Beeman R.W."/>
            <person name="Zhu Q."/>
            <person name="Hogenkamp D."/>
            <person name="Dixit R."/>
            <person name="Oppert B."/>
            <person name="Jiang H."/>
            <person name="Zou Z."/>
            <person name="Marshall J."/>
            <person name="Elpidina E."/>
            <person name="Vinokurov K."/>
            <person name="Oppert C."/>
            <person name="Zou Z."/>
            <person name="Evans J."/>
            <person name="Lu Z."/>
            <person name="Zhao P."/>
            <person name="Sumathipala N."/>
            <person name="Altincicek B."/>
            <person name="Vilcinskas A."/>
            <person name="Williams M."/>
            <person name="Hultmark D."/>
            <person name="Hetru C."/>
            <person name="Jiang H."/>
            <person name="Grimmelikhuijzen C.J."/>
            <person name="Hauser F."/>
            <person name="Cazzamali G."/>
            <person name="Williamson M."/>
            <person name="Park Y."/>
            <person name="Li B."/>
            <person name="Tanaka Y."/>
            <person name="Predel R."/>
            <person name="Neupert S."/>
            <person name="Schachtner J."/>
            <person name="Verleyen P."/>
            <person name="Raible F."/>
            <person name="Bork P."/>
            <person name="Friedrich M."/>
            <person name="Walden K.K."/>
            <person name="Robertson H.M."/>
            <person name="Angeli S."/>
            <person name="Foret S."/>
            <person name="Bucher G."/>
            <person name="Schuetz S."/>
            <person name="Maleszka R."/>
            <person name="Wimmer E.A."/>
            <person name="Beeman R.W."/>
            <person name="Lorenzen M."/>
            <person name="Tomoyasu Y."/>
            <person name="Miller S.C."/>
            <person name="Grossmann D."/>
            <person name="Bucher G."/>
        </authorList>
    </citation>
    <scope>NUCLEOTIDE SEQUENCE [LARGE SCALE GENOMIC DNA]</scope>
    <source>
        <strain evidence="1 2">Georgia GA2</strain>
    </source>
</reference>
<evidence type="ECO:0000313" key="1">
    <source>
        <dbReference type="EMBL" id="EFA02725.1"/>
    </source>
</evidence>
<dbReference type="InParanoid" id="D2A226"/>
<dbReference type="EMBL" id="KQ971338">
    <property type="protein sequence ID" value="EFA02725.1"/>
    <property type="molecule type" value="Genomic_DNA"/>
</dbReference>
<proteinExistence type="predicted"/>
<organism evidence="1 2">
    <name type="scientific">Tribolium castaneum</name>
    <name type="common">Red flour beetle</name>
    <dbReference type="NCBI Taxonomy" id="7070"/>
    <lineage>
        <taxon>Eukaryota</taxon>
        <taxon>Metazoa</taxon>
        <taxon>Ecdysozoa</taxon>
        <taxon>Arthropoda</taxon>
        <taxon>Hexapoda</taxon>
        <taxon>Insecta</taxon>
        <taxon>Pterygota</taxon>
        <taxon>Neoptera</taxon>
        <taxon>Endopterygota</taxon>
        <taxon>Coleoptera</taxon>
        <taxon>Polyphaga</taxon>
        <taxon>Cucujiformia</taxon>
        <taxon>Tenebrionidae</taxon>
        <taxon>Tenebrionidae incertae sedis</taxon>
        <taxon>Tribolium</taxon>
    </lineage>
</organism>
<gene>
    <name evidence="1" type="primary">GLEAN_08450</name>
    <name evidence="1" type="ORF">TcasGA2_TC008450</name>
</gene>
<keyword evidence="2" id="KW-1185">Reference proteome</keyword>
<dbReference type="AlphaFoldDB" id="D2A226"/>
<dbReference type="Proteomes" id="UP000007266">
    <property type="component" value="Linkage group 4"/>
</dbReference>
<accession>D2A226</accession>
<name>D2A226_TRICA</name>
<reference evidence="1 2" key="2">
    <citation type="journal article" date="2010" name="Nucleic Acids Res.">
        <title>BeetleBase in 2010: revisions to provide comprehensive genomic information for Tribolium castaneum.</title>
        <authorList>
            <person name="Kim H.S."/>
            <person name="Murphy T."/>
            <person name="Xia J."/>
            <person name="Caragea D."/>
            <person name="Park Y."/>
            <person name="Beeman R.W."/>
            <person name="Lorenzen M.D."/>
            <person name="Butcher S."/>
            <person name="Manak J.R."/>
            <person name="Brown S.J."/>
        </authorList>
    </citation>
    <scope>GENOME REANNOTATION</scope>
    <source>
        <strain evidence="1 2">Georgia GA2</strain>
    </source>
</reference>